<reference evidence="2 3" key="1">
    <citation type="submission" date="2023-05" db="EMBL/GenBank/DDBJ databases">
        <title>B98-5 Cell Line De Novo Hybrid Assembly: An Optical Mapping Approach.</title>
        <authorList>
            <person name="Kananen K."/>
            <person name="Auerbach J.A."/>
            <person name="Kautto E."/>
            <person name="Blachly J.S."/>
        </authorList>
    </citation>
    <scope>NUCLEOTIDE SEQUENCE [LARGE SCALE GENOMIC DNA]</scope>
    <source>
        <strain evidence="2">B95-8</strain>
        <tissue evidence="2">Cell line</tissue>
    </source>
</reference>
<dbReference type="Proteomes" id="UP001266305">
    <property type="component" value="Unassembled WGS sequence"/>
</dbReference>
<keyword evidence="3" id="KW-1185">Reference proteome</keyword>
<feature type="compositionally biased region" description="Low complexity" evidence="1">
    <location>
        <begin position="73"/>
        <end position="82"/>
    </location>
</feature>
<feature type="region of interest" description="Disordered" evidence="1">
    <location>
        <begin position="273"/>
        <end position="294"/>
    </location>
</feature>
<proteinExistence type="predicted"/>
<evidence type="ECO:0000313" key="2">
    <source>
        <dbReference type="EMBL" id="KAK2112239.1"/>
    </source>
</evidence>
<feature type="region of interest" description="Disordered" evidence="1">
    <location>
        <begin position="160"/>
        <end position="185"/>
    </location>
</feature>
<feature type="region of interest" description="Disordered" evidence="1">
    <location>
        <begin position="59"/>
        <end position="120"/>
    </location>
</feature>
<accession>A0ABQ9VTR9</accession>
<protein>
    <submittedName>
        <fullName evidence="2">Uncharacterized protein</fullName>
    </submittedName>
</protein>
<dbReference type="EMBL" id="JASSZA010000005">
    <property type="protein sequence ID" value="KAK2112239.1"/>
    <property type="molecule type" value="Genomic_DNA"/>
</dbReference>
<organism evidence="2 3">
    <name type="scientific">Saguinus oedipus</name>
    <name type="common">Cotton-top tamarin</name>
    <name type="synonym">Oedipomidas oedipus</name>
    <dbReference type="NCBI Taxonomy" id="9490"/>
    <lineage>
        <taxon>Eukaryota</taxon>
        <taxon>Metazoa</taxon>
        <taxon>Chordata</taxon>
        <taxon>Craniata</taxon>
        <taxon>Vertebrata</taxon>
        <taxon>Euteleostomi</taxon>
        <taxon>Mammalia</taxon>
        <taxon>Eutheria</taxon>
        <taxon>Euarchontoglires</taxon>
        <taxon>Primates</taxon>
        <taxon>Haplorrhini</taxon>
        <taxon>Platyrrhini</taxon>
        <taxon>Cebidae</taxon>
        <taxon>Callitrichinae</taxon>
        <taxon>Saguinus</taxon>
    </lineage>
</organism>
<sequence>MDADAETQGPPSHCFSNVESTKHRQLVLFQSSHRGPIVQTRKWRPGGTKARTGIQTQVNYGEGEPLPHPALPRPLAQPRSPAIFSPRSGVCQSADPHSSRDRSPAATHQPMPSQSRHHIAGGTRALGPALQVVLMDGASLSCSDLANCSWRLGNLCADRAPRPAVPLSRPQSPRGRPGDSLGPVLGPRAAAHAGLAAFFAASHLIPGSARWPSLAAALRQVGGGQATPARERSIQPSVLQCGDMGRGAEVPGRADGSVALTLAFWADPFNARRPRRRPSLAHPTLEAGRPPPGEAWEMGEVVRLVSGAGLGIHAGWQASVGEDRTPRAAVGRPPRDAAFPEPSRRPRRVEAWGTAGMRLGKAGFQVPAPLPPPPGSPRSRVPEQGRDSAPIAENEVPRFPEPPTLPSFLRFFRGKMGA</sequence>
<gene>
    <name evidence="2" type="ORF">P7K49_011986</name>
</gene>
<evidence type="ECO:0000256" key="1">
    <source>
        <dbReference type="SAM" id="MobiDB-lite"/>
    </source>
</evidence>
<comment type="caution">
    <text evidence="2">The sequence shown here is derived from an EMBL/GenBank/DDBJ whole genome shotgun (WGS) entry which is preliminary data.</text>
</comment>
<feature type="region of interest" description="Disordered" evidence="1">
    <location>
        <begin position="362"/>
        <end position="406"/>
    </location>
</feature>
<evidence type="ECO:0000313" key="3">
    <source>
        <dbReference type="Proteomes" id="UP001266305"/>
    </source>
</evidence>
<feature type="region of interest" description="Disordered" evidence="1">
    <location>
        <begin position="316"/>
        <end position="348"/>
    </location>
</feature>
<name>A0ABQ9VTR9_SAGOE</name>